<evidence type="ECO:0000313" key="3">
    <source>
        <dbReference type="Proteomes" id="UP000050495"/>
    </source>
</evidence>
<reference evidence="2 3" key="1">
    <citation type="submission" date="2016-04" db="EMBL/GenBank/DDBJ databases">
        <authorList>
            <person name="Osei Sekyere J."/>
            <person name="Sivertsen A."/>
            <person name="Pedersen A.T."/>
            <person name="Sundsfjord A."/>
        </authorList>
    </citation>
    <scope>NUCLEOTIDE SEQUENCE [LARGE SCALE GENOMIC DNA]</scope>
    <source>
        <strain evidence="2 3">ST435:939705067</strain>
    </source>
</reference>
<dbReference type="InterPro" id="IPR046537">
    <property type="entry name" value="DUF6602"/>
</dbReference>
<accession>A0AB36F7X4</accession>
<dbReference type="EMBL" id="LJEY02000214">
    <property type="protein sequence ID" value="OEH09596.1"/>
    <property type="molecule type" value="Genomic_DNA"/>
</dbReference>
<sequence length="271" mass="30105">MKLIQKHLKNHTASLVSAFNLSSITTNGSSKGSAREIVIREFLKANLPSNLDITSGQVFDSKDNLSSQMDIIIYSKHSLKLSYDKDQCMVPVDSALALIECKSSLNTGSMTEGASNLKTTLDACVRSKGLVRINPIGIDDGYFMKENIPQNTVQLVEEISGMCATLRKTPFLLLAFQGPEESTLRDSLFNYMTGNNIDLDDMPDVITILDRGYYLVKNNGFLIRKVPGHVHYSRGESENSALLGFYIYLVKIAESQKLSKNFFPLGEYLKP</sequence>
<dbReference type="Pfam" id="PF20247">
    <property type="entry name" value="DUF6602"/>
    <property type="match status" value="1"/>
</dbReference>
<proteinExistence type="predicted"/>
<dbReference type="AlphaFoldDB" id="A0AB36F7X4"/>
<name>A0AB36F7X4_ENTAS</name>
<evidence type="ECO:0000259" key="1">
    <source>
        <dbReference type="Pfam" id="PF20247"/>
    </source>
</evidence>
<dbReference type="RefSeq" id="WP_057060182.1">
    <property type="nucleotide sequence ID" value="NZ_JBKIVH010000002.1"/>
</dbReference>
<gene>
    <name evidence="2" type="ORF">AN696_0224325</name>
</gene>
<feature type="domain" description="DUF6602" evidence="1">
    <location>
        <begin position="22"/>
        <end position="118"/>
    </location>
</feature>
<evidence type="ECO:0000313" key="2">
    <source>
        <dbReference type="EMBL" id="OEH09596.1"/>
    </source>
</evidence>
<protein>
    <recommendedName>
        <fullName evidence="1">DUF6602 domain-containing protein</fullName>
    </recommendedName>
</protein>
<dbReference type="CDD" id="cd21173">
    <property type="entry name" value="NucC-like"/>
    <property type="match status" value="1"/>
</dbReference>
<dbReference type="Proteomes" id="UP000050495">
    <property type="component" value="Unassembled WGS sequence"/>
</dbReference>
<comment type="caution">
    <text evidence="2">The sequence shown here is derived from an EMBL/GenBank/DDBJ whole genome shotgun (WGS) entry which is preliminary data.</text>
</comment>
<organism evidence="2 3">
    <name type="scientific">Enterobacter asburiae</name>
    <dbReference type="NCBI Taxonomy" id="61645"/>
    <lineage>
        <taxon>Bacteria</taxon>
        <taxon>Pseudomonadati</taxon>
        <taxon>Pseudomonadota</taxon>
        <taxon>Gammaproteobacteria</taxon>
        <taxon>Enterobacterales</taxon>
        <taxon>Enterobacteriaceae</taxon>
        <taxon>Enterobacter</taxon>
        <taxon>Enterobacter cloacae complex</taxon>
    </lineage>
</organism>